<reference evidence="1 2" key="1">
    <citation type="submission" date="2018-08" db="EMBL/GenBank/DDBJ databases">
        <title>Form III RuBisCO-mediated autotrophy in Thermodesulfobium bacteria.</title>
        <authorList>
            <person name="Toshchakov S.V."/>
            <person name="Kublanov I.V."/>
            <person name="Frolov E."/>
            <person name="Bonch-Osmolovskaya E.A."/>
            <person name="Tourova T.P."/>
            <person name="Chernych N.A."/>
            <person name="Lebedinsky A.V."/>
        </authorList>
    </citation>
    <scope>NUCLEOTIDE SEQUENCE [LARGE SCALE GENOMIC DNA]</scope>
    <source>
        <strain evidence="1 2">SR</strain>
    </source>
</reference>
<gene>
    <name evidence="1" type="ORF">DXX99_02305</name>
</gene>
<protein>
    <submittedName>
        <fullName evidence="1">Uncharacterized protein</fullName>
    </submittedName>
</protein>
<proteinExistence type="predicted"/>
<organism evidence="1 2">
    <name type="scientific">Ammonifex thiophilus</name>
    <dbReference type="NCBI Taxonomy" id="444093"/>
    <lineage>
        <taxon>Bacteria</taxon>
        <taxon>Bacillati</taxon>
        <taxon>Bacillota</taxon>
        <taxon>Clostridia</taxon>
        <taxon>Thermoanaerobacterales</taxon>
        <taxon>Thermoanaerobacteraceae</taxon>
        <taxon>Ammonifex</taxon>
    </lineage>
</organism>
<dbReference type="Proteomes" id="UP000256329">
    <property type="component" value="Unassembled WGS sequence"/>
</dbReference>
<accession>A0A3D8P7N4</accession>
<dbReference type="EMBL" id="QSLN01000001">
    <property type="protein sequence ID" value="RDV84892.1"/>
    <property type="molecule type" value="Genomic_DNA"/>
</dbReference>
<dbReference type="RefSeq" id="WP_115791885.1">
    <property type="nucleotide sequence ID" value="NZ_QSLN01000001.1"/>
</dbReference>
<sequence length="115" mass="13321">MWVYARHPDTGELVPVGQIKDGRFIKKVRTRQKLRVMDAYGIDASVVEELRKQGVTEIELHEVDTGKLYNLPLPVFLEKAVIRSIGKFPPRLYLPLRYWATEEGGEESPPNRNFR</sequence>
<dbReference type="AlphaFoldDB" id="A0A3D8P7N4"/>
<keyword evidence="2" id="KW-1185">Reference proteome</keyword>
<evidence type="ECO:0000313" key="2">
    <source>
        <dbReference type="Proteomes" id="UP000256329"/>
    </source>
</evidence>
<dbReference type="OrthoDB" id="9959976at2"/>
<name>A0A3D8P7N4_9THEO</name>
<evidence type="ECO:0000313" key="1">
    <source>
        <dbReference type="EMBL" id="RDV84892.1"/>
    </source>
</evidence>
<comment type="caution">
    <text evidence="1">The sequence shown here is derived from an EMBL/GenBank/DDBJ whole genome shotgun (WGS) entry which is preliminary data.</text>
</comment>